<dbReference type="Gene3D" id="3.40.630.30">
    <property type="match status" value="1"/>
</dbReference>
<dbReference type="InterPro" id="IPR000182">
    <property type="entry name" value="GNAT_dom"/>
</dbReference>
<dbReference type="InterPro" id="IPR016181">
    <property type="entry name" value="Acyl_CoA_acyltransferase"/>
</dbReference>
<dbReference type="PANTHER" id="PTHR13355:SF11">
    <property type="entry name" value="GLUCOSAMINE 6-PHOSPHATE N-ACETYLTRANSFERASE"/>
    <property type="match status" value="1"/>
</dbReference>
<dbReference type="Proteomes" id="UP000003094">
    <property type="component" value="Unassembled WGS sequence"/>
</dbReference>
<organism evidence="2 3">
    <name type="scientific">Paenibacillus vortex V453</name>
    <dbReference type="NCBI Taxonomy" id="715225"/>
    <lineage>
        <taxon>Bacteria</taxon>
        <taxon>Bacillati</taxon>
        <taxon>Bacillota</taxon>
        <taxon>Bacilli</taxon>
        <taxon>Bacillales</taxon>
        <taxon>Paenibacillaceae</taxon>
        <taxon>Paenibacillus</taxon>
    </lineage>
</organism>
<evidence type="ECO:0000313" key="2">
    <source>
        <dbReference type="EMBL" id="EFU39437.1"/>
    </source>
</evidence>
<dbReference type="PROSITE" id="PS51186">
    <property type="entry name" value="GNAT"/>
    <property type="match status" value="1"/>
</dbReference>
<name>A0A2R9SPW8_9BACL</name>
<dbReference type="EMBL" id="ADHJ01000039">
    <property type="protein sequence ID" value="EFU39437.1"/>
    <property type="molecule type" value="Genomic_DNA"/>
</dbReference>
<keyword evidence="2" id="KW-0808">Transferase</keyword>
<evidence type="ECO:0000259" key="1">
    <source>
        <dbReference type="PROSITE" id="PS51186"/>
    </source>
</evidence>
<feature type="domain" description="N-acetyltransferase" evidence="1">
    <location>
        <begin position="4"/>
        <end position="132"/>
    </location>
</feature>
<dbReference type="AlphaFoldDB" id="A0A2R9SPW8"/>
<reference evidence="2 3" key="1">
    <citation type="journal article" date="2010" name="BMC Genomics">
        <title>Genome sequence of the pattern forming Paenibacillus vortex bacterium reveals potential for thriving in complex environments.</title>
        <authorList>
            <person name="Sirota-Madi A."/>
            <person name="Olender T."/>
            <person name="Helman Y."/>
            <person name="Ingham C."/>
            <person name="Brainis I."/>
            <person name="Roth D."/>
            <person name="Hagi E."/>
            <person name="Brodsky L."/>
            <person name="Leshkowitz D."/>
            <person name="Galatenko V."/>
            <person name="Nikolaev V."/>
            <person name="Mugasimangalam R.C."/>
            <person name="Bransburg-Zabary S."/>
            <person name="Gutnick D.L."/>
            <person name="Lancet D."/>
            <person name="Ben-Jacob E."/>
        </authorList>
    </citation>
    <scope>NUCLEOTIDE SEQUENCE [LARGE SCALE GENOMIC DNA]</scope>
    <source>
        <strain evidence="2 3">V453</strain>
    </source>
</reference>
<dbReference type="PANTHER" id="PTHR13355">
    <property type="entry name" value="GLUCOSAMINE 6-PHOSPHATE N-ACETYLTRANSFERASE"/>
    <property type="match status" value="1"/>
</dbReference>
<gene>
    <name evidence="2" type="ORF">PVOR_24169</name>
</gene>
<dbReference type="InterPro" id="IPR039143">
    <property type="entry name" value="GNPNAT1-like"/>
</dbReference>
<dbReference type="SUPFAM" id="SSF55729">
    <property type="entry name" value="Acyl-CoA N-acyltransferases (Nat)"/>
    <property type="match status" value="1"/>
</dbReference>
<dbReference type="KEGG" id="pvo:PVOR_24169"/>
<comment type="caution">
    <text evidence="2">The sequence shown here is derived from an EMBL/GenBank/DDBJ whole genome shotgun (WGS) entry which is preliminary data.</text>
</comment>
<evidence type="ECO:0000313" key="3">
    <source>
        <dbReference type="Proteomes" id="UP000003094"/>
    </source>
</evidence>
<dbReference type="Pfam" id="PF00583">
    <property type="entry name" value="Acetyltransf_1"/>
    <property type="match status" value="1"/>
</dbReference>
<proteinExistence type="predicted"/>
<sequence>MSEVSVRIIERHELPNLLQLYRHLHEQDPELEHNEYLAGLWDEMMQDDYINILVVELDGELVATCVLNILKNLTRNARPYALIENVVTHKDYRRRGLGRKLLNKAIEISQQRNCYKMIAGQNDSKNNSWLQL</sequence>
<protein>
    <submittedName>
        <fullName evidence="2">Acetyltransferase</fullName>
    </submittedName>
</protein>
<accession>A0A2R9SPW8</accession>
<dbReference type="CDD" id="cd04301">
    <property type="entry name" value="NAT_SF"/>
    <property type="match status" value="1"/>
</dbReference>
<dbReference type="GO" id="GO:0004343">
    <property type="term" value="F:glucosamine 6-phosphate N-acetyltransferase activity"/>
    <property type="evidence" value="ECO:0007669"/>
    <property type="project" value="TreeGrafter"/>
</dbReference>
<keyword evidence="3" id="KW-1185">Reference proteome</keyword>